<feature type="compositionally biased region" description="Polar residues" evidence="1">
    <location>
        <begin position="329"/>
        <end position="338"/>
    </location>
</feature>
<evidence type="ECO:0000256" key="2">
    <source>
        <dbReference type="SAM" id="Phobius"/>
    </source>
</evidence>
<feature type="transmembrane region" description="Helical" evidence="2">
    <location>
        <begin position="153"/>
        <end position="175"/>
    </location>
</feature>
<proteinExistence type="predicted"/>
<keyword evidence="2" id="KW-0472">Membrane</keyword>
<feature type="transmembrane region" description="Helical" evidence="2">
    <location>
        <begin position="57"/>
        <end position="83"/>
    </location>
</feature>
<evidence type="ECO:0000313" key="3">
    <source>
        <dbReference type="EMBL" id="TFK25680.1"/>
    </source>
</evidence>
<name>A0A5C3KZP5_COPMA</name>
<organism evidence="3 4">
    <name type="scientific">Coprinopsis marcescibilis</name>
    <name type="common">Agaric fungus</name>
    <name type="synonym">Psathyrella marcescibilis</name>
    <dbReference type="NCBI Taxonomy" id="230819"/>
    <lineage>
        <taxon>Eukaryota</taxon>
        <taxon>Fungi</taxon>
        <taxon>Dikarya</taxon>
        <taxon>Basidiomycota</taxon>
        <taxon>Agaricomycotina</taxon>
        <taxon>Agaricomycetes</taxon>
        <taxon>Agaricomycetidae</taxon>
        <taxon>Agaricales</taxon>
        <taxon>Agaricineae</taxon>
        <taxon>Psathyrellaceae</taxon>
        <taxon>Coprinopsis</taxon>
    </lineage>
</organism>
<feature type="region of interest" description="Disordered" evidence="1">
    <location>
        <begin position="278"/>
        <end position="338"/>
    </location>
</feature>
<dbReference type="AlphaFoldDB" id="A0A5C3KZP5"/>
<keyword evidence="4" id="KW-1185">Reference proteome</keyword>
<feature type="compositionally biased region" description="Basic and acidic residues" evidence="1">
    <location>
        <begin position="279"/>
        <end position="288"/>
    </location>
</feature>
<feature type="compositionally biased region" description="Basic and acidic residues" evidence="1">
    <location>
        <begin position="300"/>
        <end position="312"/>
    </location>
</feature>
<evidence type="ECO:0000256" key="1">
    <source>
        <dbReference type="SAM" id="MobiDB-lite"/>
    </source>
</evidence>
<reference evidence="3 4" key="1">
    <citation type="journal article" date="2019" name="Nat. Ecol. Evol.">
        <title>Megaphylogeny resolves global patterns of mushroom evolution.</title>
        <authorList>
            <person name="Varga T."/>
            <person name="Krizsan K."/>
            <person name="Foldi C."/>
            <person name="Dima B."/>
            <person name="Sanchez-Garcia M."/>
            <person name="Sanchez-Ramirez S."/>
            <person name="Szollosi G.J."/>
            <person name="Szarkandi J.G."/>
            <person name="Papp V."/>
            <person name="Albert L."/>
            <person name="Andreopoulos W."/>
            <person name="Angelini C."/>
            <person name="Antonin V."/>
            <person name="Barry K.W."/>
            <person name="Bougher N.L."/>
            <person name="Buchanan P."/>
            <person name="Buyck B."/>
            <person name="Bense V."/>
            <person name="Catcheside P."/>
            <person name="Chovatia M."/>
            <person name="Cooper J."/>
            <person name="Damon W."/>
            <person name="Desjardin D."/>
            <person name="Finy P."/>
            <person name="Geml J."/>
            <person name="Haridas S."/>
            <person name="Hughes K."/>
            <person name="Justo A."/>
            <person name="Karasinski D."/>
            <person name="Kautmanova I."/>
            <person name="Kiss B."/>
            <person name="Kocsube S."/>
            <person name="Kotiranta H."/>
            <person name="LaButti K.M."/>
            <person name="Lechner B.E."/>
            <person name="Liimatainen K."/>
            <person name="Lipzen A."/>
            <person name="Lukacs Z."/>
            <person name="Mihaltcheva S."/>
            <person name="Morgado L.N."/>
            <person name="Niskanen T."/>
            <person name="Noordeloos M.E."/>
            <person name="Ohm R.A."/>
            <person name="Ortiz-Santana B."/>
            <person name="Ovrebo C."/>
            <person name="Racz N."/>
            <person name="Riley R."/>
            <person name="Savchenko A."/>
            <person name="Shiryaev A."/>
            <person name="Soop K."/>
            <person name="Spirin V."/>
            <person name="Szebenyi C."/>
            <person name="Tomsovsky M."/>
            <person name="Tulloss R.E."/>
            <person name="Uehling J."/>
            <person name="Grigoriev I.V."/>
            <person name="Vagvolgyi C."/>
            <person name="Papp T."/>
            <person name="Martin F.M."/>
            <person name="Miettinen O."/>
            <person name="Hibbett D.S."/>
            <person name="Nagy L.G."/>
        </authorList>
    </citation>
    <scope>NUCLEOTIDE SEQUENCE [LARGE SCALE GENOMIC DNA]</scope>
    <source>
        <strain evidence="3 4">CBS 121175</strain>
    </source>
</reference>
<keyword evidence="2" id="KW-0812">Transmembrane</keyword>
<gene>
    <name evidence="3" type="ORF">FA15DRAFT_755597</name>
</gene>
<feature type="transmembrane region" description="Helical" evidence="2">
    <location>
        <begin position="95"/>
        <end position="116"/>
    </location>
</feature>
<dbReference type="OrthoDB" id="3249582at2759"/>
<keyword evidence="2" id="KW-1133">Transmembrane helix</keyword>
<evidence type="ECO:0000313" key="4">
    <source>
        <dbReference type="Proteomes" id="UP000307440"/>
    </source>
</evidence>
<dbReference type="EMBL" id="ML210183">
    <property type="protein sequence ID" value="TFK25680.1"/>
    <property type="molecule type" value="Genomic_DNA"/>
</dbReference>
<protein>
    <submittedName>
        <fullName evidence="3">Uncharacterized protein</fullName>
    </submittedName>
</protein>
<dbReference type="STRING" id="230819.A0A5C3KZP5"/>
<accession>A0A5C3KZP5</accession>
<dbReference type="Proteomes" id="UP000307440">
    <property type="component" value="Unassembled WGS sequence"/>
</dbReference>
<feature type="transmembrane region" description="Helical" evidence="2">
    <location>
        <begin position="21"/>
        <end position="45"/>
    </location>
</feature>
<sequence length="338" mass="37653">MPFSYRELICGGNTFCCCLPVRMGVISMSVIGMLVAGLLGIVLWFEVSVSPEMQPGGMAAFVLAAIMETILFIASLIGFVGAIVRKQSFVQAYAYILYVHFVCNIGSAAYLLYAIVEFQRRFDKEACQDTIGNTVSGTQEQCSGFLRLTKTVYIVVAAVVLFLELYGAIIVTRYLNQVKREKQAVKESRANLDNAFRLKSLNHQGLSYEPLNLNEPLDAQEEFNPYVHNGKGKDQSSYYGISEVSREPSVIVELNQPPMDVEYGYGGGLWTHTDISEEEKDRLKRETGHAPSNADDDMTDEQKDERRREQKSIHGPSSIPKDVDPLPLYTSTGYSGHL</sequence>